<dbReference type="InterPro" id="IPR027417">
    <property type="entry name" value="P-loop_NTPase"/>
</dbReference>
<organism evidence="3 4">
    <name type="scientific">[Emmonsia] crescens</name>
    <dbReference type="NCBI Taxonomy" id="73230"/>
    <lineage>
        <taxon>Eukaryota</taxon>
        <taxon>Fungi</taxon>
        <taxon>Dikarya</taxon>
        <taxon>Ascomycota</taxon>
        <taxon>Pezizomycotina</taxon>
        <taxon>Eurotiomycetes</taxon>
        <taxon>Eurotiomycetidae</taxon>
        <taxon>Onygenales</taxon>
        <taxon>Ajellomycetaceae</taxon>
        <taxon>Emergomyces</taxon>
    </lineage>
</organism>
<keyword evidence="1" id="KW-0677">Repeat</keyword>
<proteinExistence type="predicted"/>
<evidence type="ECO:0000256" key="1">
    <source>
        <dbReference type="ARBA" id="ARBA00022737"/>
    </source>
</evidence>
<feature type="domain" description="Nephrocystin 3-like N-terminal" evidence="2">
    <location>
        <begin position="221"/>
        <end position="401"/>
    </location>
</feature>
<name>A0A2B7ZA99_9EURO</name>
<sequence length="597" mass="69318">MESLGAIGLAANISNSWSLGRSISDWCSRLTAPPVSSAQTDDEKIIYLLASECQKISQEILELTWKIKPKNRKSRTDVFVSALRNGWHESTKLDLLARLETCRSQLSTQLGALNRDEIKSRLKKVIQSVENNADEMISVRRKIDEINQGLNRLSLSSTVRQLLQSFLDIPLRAIAEHHILRSLSFGTMYQRFDQVQDAHVKSFHWIFEEPTKHTPRQYKSMPSFVNWLAKEGGIFHISGKLGSGKSTLMKYLCDHRKTKENLDQWSQKDGKKLIFAQFFFWRAGDRDQKSVSGLLRSLLHDILQQRPDLIPSVFAQHWKYLKSLDWRVQPTLNLRVKDIRAAFDTLIHSPRLYENNKLCFFIDGLDEYEETAHEDYKDMVDMLFRWVNIAPNDVKLCVSSRELEDFRKAFSEDRKLRLHELTHNDMESFVRDRLENFDILSASGASIEDNKRVLVAAITYRADGIFLWVSLVLKSLRERLQYDCQLSSLIQHTENMPKEMEPLFRHLLESIDQCDPRAAYRAFAMVLKLKEYGKNLLLIAYSFLAEYENDPNFAIDDDVNNWGLDSDDWRWLWLKSMANAKAFSNIDSPWIITAAEP</sequence>
<reference evidence="3 4" key="1">
    <citation type="submission" date="2017-10" db="EMBL/GenBank/DDBJ databases">
        <title>Comparative genomics in systemic dimorphic fungi from Ajellomycetaceae.</title>
        <authorList>
            <person name="Munoz J.F."/>
            <person name="Mcewen J.G."/>
            <person name="Clay O.K."/>
            <person name="Cuomo C.A."/>
        </authorList>
    </citation>
    <scope>NUCLEOTIDE SEQUENCE [LARGE SCALE GENOMIC DNA]</scope>
    <source>
        <strain evidence="3 4">UAMH4076</strain>
    </source>
</reference>
<gene>
    <name evidence="3" type="ORF">GX50_07484</name>
</gene>
<comment type="caution">
    <text evidence="3">The sequence shown here is derived from an EMBL/GenBank/DDBJ whole genome shotgun (WGS) entry which is preliminary data.</text>
</comment>
<dbReference type="EMBL" id="PDND01000214">
    <property type="protein sequence ID" value="PGH29757.1"/>
    <property type="molecule type" value="Genomic_DNA"/>
</dbReference>
<dbReference type="Gene3D" id="3.40.50.300">
    <property type="entry name" value="P-loop containing nucleotide triphosphate hydrolases"/>
    <property type="match status" value="1"/>
</dbReference>
<dbReference type="Pfam" id="PF24883">
    <property type="entry name" value="NPHP3_N"/>
    <property type="match status" value="1"/>
</dbReference>
<dbReference type="PANTHER" id="PTHR10039">
    <property type="entry name" value="AMELOGENIN"/>
    <property type="match status" value="1"/>
</dbReference>
<dbReference type="AlphaFoldDB" id="A0A2B7ZA99"/>
<dbReference type="PANTHER" id="PTHR10039:SF5">
    <property type="entry name" value="NACHT DOMAIN-CONTAINING PROTEIN"/>
    <property type="match status" value="1"/>
</dbReference>
<dbReference type="STRING" id="73230.A0A2B7ZA99"/>
<protein>
    <recommendedName>
        <fullName evidence="2">Nephrocystin 3-like N-terminal domain-containing protein</fullName>
    </recommendedName>
</protein>
<accession>A0A2B7ZA99</accession>
<dbReference type="Proteomes" id="UP000226031">
    <property type="component" value="Unassembled WGS sequence"/>
</dbReference>
<dbReference type="SUPFAM" id="SSF52540">
    <property type="entry name" value="P-loop containing nucleoside triphosphate hydrolases"/>
    <property type="match status" value="1"/>
</dbReference>
<evidence type="ECO:0000313" key="4">
    <source>
        <dbReference type="Proteomes" id="UP000226031"/>
    </source>
</evidence>
<dbReference type="InterPro" id="IPR056884">
    <property type="entry name" value="NPHP3-like_N"/>
</dbReference>
<dbReference type="VEuPathDB" id="FungiDB:EMCG_04144"/>
<keyword evidence="4" id="KW-1185">Reference proteome</keyword>
<evidence type="ECO:0000259" key="2">
    <source>
        <dbReference type="Pfam" id="PF24883"/>
    </source>
</evidence>
<evidence type="ECO:0000313" key="3">
    <source>
        <dbReference type="EMBL" id="PGH29757.1"/>
    </source>
</evidence>